<evidence type="ECO:0000256" key="3">
    <source>
        <dbReference type="ARBA" id="ARBA00022989"/>
    </source>
</evidence>
<dbReference type="GO" id="GO:0016874">
    <property type="term" value="F:ligase activity"/>
    <property type="evidence" value="ECO:0007669"/>
    <property type="project" value="UniProtKB-KW"/>
</dbReference>
<feature type="domain" description="O-antigen ligase-related" evidence="6">
    <location>
        <begin position="183"/>
        <end position="327"/>
    </location>
</feature>
<keyword evidence="7" id="KW-0436">Ligase</keyword>
<feature type="transmembrane region" description="Helical" evidence="5">
    <location>
        <begin position="35"/>
        <end position="55"/>
    </location>
</feature>
<keyword evidence="3 5" id="KW-1133">Transmembrane helix</keyword>
<evidence type="ECO:0000259" key="6">
    <source>
        <dbReference type="Pfam" id="PF04932"/>
    </source>
</evidence>
<dbReference type="EMBL" id="CP003065">
    <property type="protein sequence ID" value="AEV69361.1"/>
    <property type="molecule type" value="Genomic_DNA"/>
</dbReference>
<evidence type="ECO:0000313" key="8">
    <source>
        <dbReference type="Proteomes" id="UP000005435"/>
    </source>
</evidence>
<keyword evidence="4 5" id="KW-0472">Membrane</keyword>
<dbReference type="STRING" id="720554.Clocl_2812"/>
<dbReference type="Pfam" id="PF04932">
    <property type="entry name" value="Wzy_C"/>
    <property type="match status" value="1"/>
</dbReference>
<keyword evidence="8" id="KW-1185">Reference proteome</keyword>
<proteinExistence type="predicted"/>
<dbReference type="OrthoDB" id="2088465at2"/>
<feature type="transmembrane region" description="Helical" evidence="5">
    <location>
        <begin position="224"/>
        <end position="244"/>
    </location>
</feature>
<dbReference type="InterPro" id="IPR007016">
    <property type="entry name" value="O-antigen_ligase-rel_domated"/>
</dbReference>
<evidence type="ECO:0000256" key="1">
    <source>
        <dbReference type="ARBA" id="ARBA00004141"/>
    </source>
</evidence>
<dbReference type="KEGG" id="ccl:Clocl_2812"/>
<feature type="transmembrane region" description="Helical" evidence="5">
    <location>
        <begin position="311"/>
        <end position="335"/>
    </location>
</feature>
<comment type="subcellular location">
    <subcellularLocation>
        <location evidence="1">Membrane</location>
        <topology evidence="1">Multi-pass membrane protein</topology>
    </subcellularLocation>
</comment>
<dbReference type="GO" id="GO:0016020">
    <property type="term" value="C:membrane"/>
    <property type="evidence" value="ECO:0007669"/>
    <property type="project" value="UniProtKB-SubCell"/>
</dbReference>
<dbReference type="eggNOG" id="COG3307">
    <property type="taxonomic scope" value="Bacteria"/>
</dbReference>
<feature type="transmembrane region" description="Helical" evidence="5">
    <location>
        <begin position="12"/>
        <end position="29"/>
    </location>
</feature>
<protein>
    <submittedName>
        <fullName evidence="7">Lipid A core-O-antigen ligase-like enyme</fullName>
    </submittedName>
</protein>
<organism evidence="7 8">
    <name type="scientific">Acetivibrio clariflavus (strain DSM 19732 / NBRC 101661 / EBR45)</name>
    <name type="common">Clostridium clariflavum</name>
    <dbReference type="NCBI Taxonomy" id="720554"/>
    <lineage>
        <taxon>Bacteria</taxon>
        <taxon>Bacillati</taxon>
        <taxon>Bacillota</taxon>
        <taxon>Clostridia</taxon>
        <taxon>Eubacteriales</taxon>
        <taxon>Oscillospiraceae</taxon>
        <taxon>Acetivibrio</taxon>
    </lineage>
</organism>
<reference evidence="7 8" key="2">
    <citation type="journal article" date="2012" name="Stand. Genomic Sci.">
        <title>Complete Genome Sequence of Clostridium clariflavum DSM 19732.</title>
        <authorList>
            <person name="Izquierdo J.A."/>
            <person name="Goodwin L."/>
            <person name="Davenport K.W."/>
            <person name="Teshima H."/>
            <person name="Bruce D."/>
            <person name="Detter C."/>
            <person name="Tapia R."/>
            <person name="Han S."/>
            <person name="Land M."/>
            <person name="Hauser L."/>
            <person name="Jeffries C.D."/>
            <person name="Han J."/>
            <person name="Pitluck S."/>
            <person name="Nolan M."/>
            <person name="Chen A."/>
            <person name="Huntemann M."/>
            <person name="Mavromatis K."/>
            <person name="Mikhailova N."/>
            <person name="Liolios K."/>
            <person name="Woyke T."/>
            <person name="Lynd L.R."/>
        </authorList>
    </citation>
    <scope>NUCLEOTIDE SEQUENCE [LARGE SCALE GENOMIC DNA]</scope>
    <source>
        <strain evidence="8">DSM 19732 / NBRC 101661 / EBR45</strain>
    </source>
</reference>
<evidence type="ECO:0000256" key="4">
    <source>
        <dbReference type="ARBA" id="ARBA00023136"/>
    </source>
</evidence>
<sequence precursor="true">MLGDIKEVIYRNVYIVSIMILFLIRPAYLSNSFDLLFQFGMYITCIIIVALYLLTNKKKNKMLLFFSYFAAILFSTVYQNGNVVEFIRSQLPILSACLLFYLWLDKSPETLLRAHAVIEILTYINLATVIMFPNGLFQTNVYSRNWFLGYQNTLIRTILPGVCLSFIYSYKLHNKISLRTFLLLVAAFVTVIKVNSSTSIVGLTVFISLFLIVSKVNRKKVYHFINLFSGFIIVIAANILIVVIQSNAKLISYVVENILQKDLTFTGRNIIWANSIELFLRHPIIGNGYLSEKDYQQFFDYVLATHPHNFILYQLTMGGILLFIIFCAIIVLSSYNLKNSSTIYSKIVLCTIISFMVMGISESLVSTRLWWPMFVLAINIDKIDKCQFSQVRRYVICVNGKRLLKI</sequence>
<feature type="transmembrane region" description="Helical" evidence="5">
    <location>
        <begin position="62"/>
        <end position="80"/>
    </location>
</feature>
<evidence type="ECO:0000313" key="7">
    <source>
        <dbReference type="EMBL" id="AEV69361.1"/>
    </source>
</evidence>
<dbReference type="InterPro" id="IPR051533">
    <property type="entry name" value="WaaL-like"/>
</dbReference>
<keyword evidence="2 5" id="KW-0812">Transmembrane</keyword>
<gene>
    <name evidence="7" type="ordered locus">Clocl_2812</name>
</gene>
<evidence type="ECO:0000256" key="5">
    <source>
        <dbReference type="SAM" id="Phobius"/>
    </source>
</evidence>
<accession>G8M352</accession>
<feature type="transmembrane region" description="Helical" evidence="5">
    <location>
        <begin position="116"/>
        <end position="137"/>
    </location>
</feature>
<feature type="transmembrane region" description="Helical" evidence="5">
    <location>
        <begin position="149"/>
        <end position="169"/>
    </location>
</feature>
<feature type="transmembrane region" description="Helical" evidence="5">
    <location>
        <begin position="347"/>
        <end position="371"/>
    </location>
</feature>
<reference evidence="8" key="1">
    <citation type="submission" date="2011-12" db="EMBL/GenBank/DDBJ databases">
        <title>Complete sequence of Clostridium clariflavum DSM 19732.</title>
        <authorList>
            <consortium name="US DOE Joint Genome Institute"/>
            <person name="Lucas S."/>
            <person name="Han J."/>
            <person name="Lapidus A."/>
            <person name="Cheng J.-F."/>
            <person name="Goodwin L."/>
            <person name="Pitluck S."/>
            <person name="Peters L."/>
            <person name="Teshima H."/>
            <person name="Detter J.C."/>
            <person name="Han C."/>
            <person name="Tapia R."/>
            <person name="Land M."/>
            <person name="Hauser L."/>
            <person name="Kyrpides N."/>
            <person name="Ivanova N."/>
            <person name="Pagani I."/>
            <person name="Kitzmiller T."/>
            <person name="Lynd L."/>
            <person name="Izquierdo J."/>
            <person name="Woyke T."/>
        </authorList>
    </citation>
    <scope>NUCLEOTIDE SEQUENCE [LARGE SCALE GENOMIC DNA]</scope>
    <source>
        <strain evidence="8">DSM 19732 / NBRC 101661 / EBR45</strain>
    </source>
</reference>
<dbReference type="HOGENOM" id="CLU_690472_0_0_9"/>
<dbReference type="AlphaFoldDB" id="G8M352"/>
<name>G8M352_ACECE</name>
<dbReference type="Proteomes" id="UP000005435">
    <property type="component" value="Chromosome"/>
</dbReference>
<dbReference type="PANTHER" id="PTHR37422:SF13">
    <property type="entry name" value="LIPOPOLYSACCHARIDE BIOSYNTHESIS PROTEIN PA4999-RELATED"/>
    <property type="match status" value="1"/>
</dbReference>
<evidence type="ECO:0000256" key="2">
    <source>
        <dbReference type="ARBA" id="ARBA00022692"/>
    </source>
</evidence>
<feature type="transmembrane region" description="Helical" evidence="5">
    <location>
        <begin position="86"/>
        <end position="104"/>
    </location>
</feature>
<dbReference type="RefSeq" id="WP_014255911.1">
    <property type="nucleotide sequence ID" value="NC_016627.1"/>
</dbReference>
<dbReference type="PANTHER" id="PTHR37422">
    <property type="entry name" value="TEICHURONIC ACID BIOSYNTHESIS PROTEIN TUAE"/>
    <property type="match status" value="1"/>
</dbReference>
<feature type="transmembrane region" description="Helical" evidence="5">
    <location>
        <begin position="176"/>
        <end position="194"/>
    </location>
</feature>